<evidence type="ECO:0000256" key="4">
    <source>
        <dbReference type="ARBA" id="ARBA00022801"/>
    </source>
</evidence>
<dbReference type="CDD" id="cd03426">
    <property type="entry name" value="NUDIX_CoAse_Nudt7"/>
    <property type="match status" value="1"/>
</dbReference>
<comment type="cofactor">
    <cofactor evidence="2">
        <name>Mg(2+)</name>
        <dbReference type="ChEBI" id="CHEBI:18420"/>
    </cofactor>
</comment>
<name>A0ABT0JS08_9ACTN</name>
<accession>A0ABT0JS08</accession>
<dbReference type="SUPFAM" id="SSF55811">
    <property type="entry name" value="Nudix"/>
    <property type="match status" value="1"/>
</dbReference>
<dbReference type="RefSeq" id="WP_248822998.1">
    <property type="nucleotide sequence ID" value="NZ_JALKFT010000001.1"/>
</dbReference>
<dbReference type="InterPro" id="IPR015797">
    <property type="entry name" value="NUDIX_hydrolase-like_dom_sf"/>
</dbReference>
<organism evidence="9 10">
    <name type="scientific">Frankia umida</name>
    <dbReference type="NCBI Taxonomy" id="573489"/>
    <lineage>
        <taxon>Bacteria</taxon>
        <taxon>Bacillati</taxon>
        <taxon>Actinomycetota</taxon>
        <taxon>Actinomycetes</taxon>
        <taxon>Frankiales</taxon>
        <taxon>Frankiaceae</taxon>
        <taxon>Frankia</taxon>
    </lineage>
</organism>
<dbReference type="InterPro" id="IPR045121">
    <property type="entry name" value="CoAse"/>
</dbReference>
<evidence type="ECO:0000256" key="6">
    <source>
        <dbReference type="ARBA" id="ARBA00023211"/>
    </source>
</evidence>
<comment type="caution">
    <text evidence="9">The sequence shown here is derived from an EMBL/GenBank/DDBJ whole genome shotgun (WGS) entry which is preliminary data.</text>
</comment>
<dbReference type="Pfam" id="PF00293">
    <property type="entry name" value="NUDIX"/>
    <property type="match status" value="1"/>
</dbReference>
<evidence type="ECO:0000256" key="2">
    <source>
        <dbReference type="ARBA" id="ARBA00001946"/>
    </source>
</evidence>
<dbReference type="InterPro" id="IPR000086">
    <property type="entry name" value="NUDIX_hydrolase_dom"/>
</dbReference>
<keyword evidence="5" id="KW-0460">Magnesium</keyword>
<keyword evidence="6" id="KW-0464">Manganese</keyword>
<dbReference type="Proteomes" id="UP001201873">
    <property type="component" value="Unassembled WGS sequence"/>
</dbReference>
<keyword evidence="4" id="KW-0378">Hydrolase</keyword>
<evidence type="ECO:0000256" key="3">
    <source>
        <dbReference type="ARBA" id="ARBA00022723"/>
    </source>
</evidence>
<evidence type="ECO:0000256" key="1">
    <source>
        <dbReference type="ARBA" id="ARBA00001936"/>
    </source>
</evidence>
<reference evidence="9 10" key="1">
    <citation type="submission" date="2022-04" db="EMBL/GenBank/DDBJ databases">
        <title>Genome diversity in the genus Frankia.</title>
        <authorList>
            <person name="Carlos-Shanley C."/>
            <person name="Hahn D."/>
        </authorList>
    </citation>
    <scope>NUCLEOTIDE SEQUENCE [LARGE SCALE GENOMIC DNA]</scope>
    <source>
        <strain evidence="9 10">Ag45/Mut15</strain>
    </source>
</reference>
<dbReference type="EMBL" id="JALKFT010000001">
    <property type="protein sequence ID" value="MCK9874316.1"/>
    <property type="molecule type" value="Genomic_DNA"/>
</dbReference>
<sequence length="266" mass="28148">MTAEADGSGTRTEGQERAEGRDGAGGAEVPGWLRALAAGADEALRRGELSWREQESAGARPAAVLVLFGEGPQGPDVLLIERSAGLRRHASQPAFPGGAADETDTSRAETALREAAEEVGVEPAGVQVLTTTSPHYLWASHYLVSITIAWWRTPCEVAPVDLAETSFVSRVPLAELTDPANRLHVRTPSGRTTPAFRVHGLLVWGFTAGILDVLLRLGGFERPWTPAEAVDLPFPPRGPDPADAIATAEATTAVDADGVRPERDPT</sequence>
<feature type="compositionally biased region" description="Basic and acidic residues" evidence="7">
    <location>
        <begin position="13"/>
        <end position="22"/>
    </location>
</feature>
<evidence type="ECO:0000256" key="5">
    <source>
        <dbReference type="ARBA" id="ARBA00022842"/>
    </source>
</evidence>
<gene>
    <name evidence="9" type="ORF">MXD59_00705</name>
</gene>
<evidence type="ECO:0000313" key="9">
    <source>
        <dbReference type="EMBL" id="MCK9874316.1"/>
    </source>
</evidence>
<keyword evidence="10" id="KW-1185">Reference proteome</keyword>
<comment type="cofactor">
    <cofactor evidence="1">
        <name>Mn(2+)</name>
        <dbReference type="ChEBI" id="CHEBI:29035"/>
    </cofactor>
</comment>
<evidence type="ECO:0000256" key="7">
    <source>
        <dbReference type="SAM" id="MobiDB-lite"/>
    </source>
</evidence>
<feature type="region of interest" description="Disordered" evidence="7">
    <location>
        <begin position="1"/>
        <end position="29"/>
    </location>
</feature>
<proteinExistence type="predicted"/>
<protein>
    <submittedName>
        <fullName evidence="9">CoA pyrophosphatase</fullName>
    </submittedName>
</protein>
<feature type="domain" description="Nudix hydrolase" evidence="8">
    <location>
        <begin position="58"/>
        <end position="198"/>
    </location>
</feature>
<dbReference type="PANTHER" id="PTHR12992:SF11">
    <property type="entry name" value="MITOCHONDRIAL COENZYME A DIPHOSPHATASE NUDT8"/>
    <property type="match status" value="1"/>
</dbReference>
<evidence type="ECO:0000259" key="8">
    <source>
        <dbReference type="PROSITE" id="PS51462"/>
    </source>
</evidence>
<keyword evidence="3" id="KW-0479">Metal-binding</keyword>
<evidence type="ECO:0000313" key="10">
    <source>
        <dbReference type="Proteomes" id="UP001201873"/>
    </source>
</evidence>
<dbReference type="Gene3D" id="3.90.79.10">
    <property type="entry name" value="Nucleoside Triphosphate Pyrophosphohydrolase"/>
    <property type="match status" value="1"/>
</dbReference>
<dbReference type="PANTHER" id="PTHR12992">
    <property type="entry name" value="NUDIX HYDROLASE"/>
    <property type="match status" value="1"/>
</dbReference>
<dbReference type="PROSITE" id="PS51462">
    <property type="entry name" value="NUDIX"/>
    <property type="match status" value="1"/>
</dbReference>